<evidence type="ECO:0000256" key="3">
    <source>
        <dbReference type="ARBA" id="ARBA00047761"/>
    </source>
</evidence>
<comment type="catalytic activity">
    <reaction evidence="3">
        <text>O-phospho-L-seryl-[protein] + H2O = L-seryl-[protein] + phosphate</text>
        <dbReference type="Rhea" id="RHEA:20629"/>
        <dbReference type="Rhea" id="RHEA-COMP:9863"/>
        <dbReference type="Rhea" id="RHEA-COMP:11604"/>
        <dbReference type="ChEBI" id="CHEBI:15377"/>
        <dbReference type="ChEBI" id="CHEBI:29999"/>
        <dbReference type="ChEBI" id="CHEBI:43474"/>
        <dbReference type="ChEBI" id="CHEBI:83421"/>
        <dbReference type="EC" id="3.1.3.16"/>
    </reaction>
</comment>
<dbReference type="OrthoDB" id="277011at2759"/>
<dbReference type="PROSITE" id="PS50969">
    <property type="entry name" value="FCP1"/>
    <property type="match status" value="1"/>
</dbReference>
<evidence type="ECO:0000256" key="5">
    <source>
        <dbReference type="PIRSR" id="PIRSR640078-3"/>
    </source>
</evidence>
<dbReference type="FunFam" id="3.40.50.1000:FF:000013">
    <property type="entry name" value="Carboxy-terminal domain RNA polymerase II polypeptide A small"/>
    <property type="match status" value="1"/>
</dbReference>
<dbReference type="InterPro" id="IPR050365">
    <property type="entry name" value="TIM50"/>
</dbReference>
<keyword evidence="2" id="KW-0378">Hydrolase</keyword>
<feature type="active site" description="4-aspartylphosphate intermediate" evidence="4">
    <location>
        <position position="137"/>
    </location>
</feature>
<evidence type="ECO:0000256" key="6">
    <source>
        <dbReference type="SAM" id="MobiDB-lite"/>
    </source>
</evidence>
<feature type="site" description="Transition state stabilizer" evidence="5">
    <location>
        <position position="231"/>
    </location>
</feature>
<dbReference type="CDD" id="cd07521">
    <property type="entry name" value="HAD_FCP1-like"/>
    <property type="match status" value="1"/>
</dbReference>
<feature type="compositionally biased region" description="Polar residues" evidence="6">
    <location>
        <begin position="79"/>
        <end position="92"/>
    </location>
</feature>
<evidence type="ECO:0000259" key="7">
    <source>
        <dbReference type="PROSITE" id="PS50969"/>
    </source>
</evidence>
<dbReference type="EC" id="3.1.3.16" evidence="1"/>
<dbReference type="InterPro" id="IPR011948">
    <property type="entry name" value="Dullard_phosphatase"/>
</dbReference>
<evidence type="ECO:0000313" key="9">
    <source>
        <dbReference type="Proteomes" id="UP000593567"/>
    </source>
</evidence>
<keyword evidence="9" id="KW-1185">Reference proteome</keyword>
<dbReference type="AlphaFoldDB" id="A0A7J7JVM5"/>
<evidence type="ECO:0000256" key="2">
    <source>
        <dbReference type="ARBA" id="ARBA00022801"/>
    </source>
</evidence>
<sequence length="303" mass="34015">MDTTNSAPPASIITQVNANGDQVIVSPNHKEKVAHAVKNQKSLFGNLFCCFGSKSNRLHSKKTTSSNSSSRESVKVSDQTDPYITSPPSTDISSDKSSENGNVPFEPNHNHIQRTENNYLLPSLQPADVGKKCMVIDLDETLVHSSFKPVSNADFIVPVEIDGTVHQVYVLKRPHVDEYLQRMGELYECVLFTASLAKYADPVADLLDKWGVFRSRLFRESCVFHRGNYVKDLSKLGRDLSQILIVDNSPASYLFHPDNAVAVTSWFDDMSDSELRDMIPYLEKLSTERDVYAMLNQRNCQVH</sequence>
<dbReference type="SFLD" id="SFLDS00003">
    <property type="entry name" value="Haloacid_Dehalogenase"/>
    <property type="match status" value="1"/>
</dbReference>
<dbReference type="EMBL" id="VXIV02001707">
    <property type="protein sequence ID" value="KAF6030459.1"/>
    <property type="molecule type" value="Genomic_DNA"/>
</dbReference>
<dbReference type="Proteomes" id="UP000593567">
    <property type="component" value="Unassembled WGS sequence"/>
</dbReference>
<reference evidence="8" key="1">
    <citation type="submission" date="2020-06" db="EMBL/GenBank/DDBJ databases">
        <title>Draft genome of Bugula neritina, a colonial animal packing powerful symbionts and potential medicines.</title>
        <authorList>
            <person name="Rayko M."/>
        </authorList>
    </citation>
    <scope>NUCLEOTIDE SEQUENCE [LARGE SCALE GENOMIC DNA]</scope>
    <source>
        <strain evidence="8">Kwan_BN1</strain>
    </source>
</reference>
<dbReference type="NCBIfam" id="TIGR02251">
    <property type="entry name" value="HIF-SF_euk"/>
    <property type="match status" value="1"/>
</dbReference>
<feature type="domain" description="FCP1 homology" evidence="7">
    <location>
        <begin position="127"/>
        <end position="285"/>
    </location>
</feature>
<organism evidence="8 9">
    <name type="scientific">Bugula neritina</name>
    <name type="common">Brown bryozoan</name>
    <name type="synonym">Sertularia neritina</name>
    <dbReference type="NCBI Taxonomy" id="10212"/>
    <lineage>
        <taxon>Eukaryota</taxon>
        <taxon>Metazoa</taxon>
        <taxon>Spiralia</taxon>
        <taxon>Lophotrochozoa</taxon>
        <taxon>Bryozoa</taxon>
        <taxon>Gymnolaemata</taxon>
        <taxon>Cheilostomatida</taxon>
        <taxon>Flustrina</taxon>
        <taxon>Buguloidea</taxon>
        <taxon>Bugulidae</taxon>
        <taxon>Bugula</taxon>
    </lineage>
</organism>
<evidence type="ECO:0000256" key="4">
    <source>
        <dbReference type="PIRSR" id="PIRSR640078-1"/>
    </source>
</evidence>
<comment type="caution">
    <text evidence="8">The sequence shown here is derived from an EMBL/GenBank/DDBJ whole genome shotgun (WGS) entry which is preliminary data.</text>
</comment>
<feature type="region of interest" description="Disordered" evidence="6">
    <location>
        <begin position="58"/>
        <end position="110"/>
    </location>
</feature>
<dbReference type="Gene3D" id="3.40.50.1000">
    <property type="entry name" value="HAD superfamily/HAD-like"/>
    <property type="match status" value="1"/>
</dbReference>
<protein>
    <recommendedName>
        <fullName evidence="1">protein-serine/threonine phosphatase</fullName>
        <ecNumber evidence="1">3.1.3.16</ecNumber>
    </recommendedName>
</protein>
<accession>A0A7J7JVM5</accession>
<feature type="active site" description="Proton donor" evidence="4">
    <location>
        <position position="139"/>
    </location>
</feature>
<gene>
    <name evidence="8" type="ORF">EB796_011236</name>
</gene>
<feature type="site" description="Transition state stabilizer" evidence="5">
    <location>
        <position position="193"/>
    </location>
</feature>
<dbReference type="InterPro" id="IPR036412">
    <property type="entry name" value="HAD-like_sf"/>
</dbReference>
<dbReference type="PANTHER" id="PTHR12210">
    <property type="entry name" value="DULLARD PROTEIN PHOSPHATASE"/>
    <property type="match status" value="1"/>
</dbReference>
<evidence type="ECO:0000256" key="1">
    <source>
        <dbReference type="ARBA" id="ARBA00013081"/>
    </source>
</evidence>
<dbReference type="GO" id="GO:0008420">
    <property type="term" value="F:RNA polymerase II CTD heptapeptide repeat phosphatase activity"/>
    <property type="evidence" value="ECO:0007669"/>
    <property type="project" value="InterPro"/>
</dbReference>
<dbReference type="SMART" id="SM00577">
    <property type="entry name" value="CPDc"/>
    <property type="match status" value="1"/>
</dbReference>
<dbReference type="InterPro" id="IPR040078">
    <property type="entry name" value="RNA_Pol_CTD_Phosphatase"/>
</dbReference>
<name>A0A7J7JVM5_BUGNE</name>
<evidence type="ECO:0000313" key="8">
    <source>
        <dbReference type="EMBL" id="KAF6030459.1"/>
    </source>
</evidence>
<proteinExistence type="predicted"/>
<dbReference type="Pfam" id="PF03031">
    <property type="entry name" value="NIF"/>
    <property type="match status" value="1"/>
</dbReference>
<dbReference type="SUPFAM" id="SSF56784">
    <property type="entry name" value="HAD-like"/>
    <property type="match status" value="1"/>
</dbReference>
<dbReference type="SFLD" id="SFLDG01124">
    <property type="entry name" value="C0.1:_RNA_Pol_CTD_Phosphatase"/>
    <property type="match status" value="1"/>
</dbReference>
<dbReference type="InterPro" id="IPR023214">
    <property type="entry name" value="HAD_sf"/>
</dbReference>
<dbReference type="InterPro" id="IPR004274">
    <property type="entry name" value="FCP1_dom"/>
</dbReference>